<keyword evidence="2" id="KW-0378">Hydrolase</keyword>
<evidence type="ECO:0000313" key="2">
    <source>
        <dbReference type="EMBL" id="OHT12814.1"/>
    </source>
</evidence>
<reference evidence="2" key="1">
    <citation type="submission" date="2016-10" db="EMBL/GenBank/DDBJ databases">
        <authorList>
            <person name="Benchimol M."/>
            <person name="Almeida L.G."/>
            <person name="Vasconcelos A.T."/>
            <person name="Perreira-Neves A."/>
            <person name="Rosa I.A."/>
            <person name="Tasca T."/>
            <person name="Bogo M.R."/>
            <person name="de Souza W."/>
        </authorList>
    </citation>
    <scope>NUCLEOTIDE SEQUENCE [LARGE SCALE GENOMIC DNA]</scope>
    <source>
        <strain evidence="2">K</strain>
    </source>
</reference>
<sequence length="167" mass="20237">MRQLRAFDELELIDRQQYQSKEDQPEKQQEENDQKENAQKDSKEEVEVEVEGKQNEQDKKEDNIPKETKKKQNQNQNPFRNIYYYEGKSRYDGHNYVEEHRERLTDSEGKVHVTQRRRLGDRWYENESITDEEGKTLTKESWHNVPEDQIENFKLEWGKHHIGCPEA</sequence>
<organism evidence="2 3">
    <name type="scientific">Tritrichomonas foetus</name>
    <dbReference type="NCBI Taxonomy" id="1144522"/>
    <lineage>
        <taxon>Eukaryota</taxon>
        <taxon>Metamonada</taxon>
        <taxon>Parabasalia</taxon>
        <taxon>Tritrichomonadida</taxon>
        <taxon>Tritrichomonadidae</taxon>
        <taxon>Tritrichomonas</taxon>
    </lineage>
</organism>
<keyword evidence="2" id="KW-0645">Protease</keyword>
<proteinExistence type="predicted"/>
<protein>
    <submittedName>
        <fullName evidence="2">Cysteine protease</fullName>
    </submittedName>
</protein>
<dbReference type="GeneID" id="94834127"/>
<dbReference type="GO" id="GO:0008233">
    <property type="term" value="F:peptidase activity"/>
    <property type="evidence" value="ECO:0007669"/>
    <property type="project" value="UniProtKB-KW"/>
</dbReference>
<dbReference type="EMBL" id="MLAK01000554">
    <property type="protein sequence ID" value="OHT12814.1"/>
    <property type="molecule type" value="Genomic_DNA"/>
</dbReference>
<evidence type="ECO:0000256" key="1">
    <source>
        <dbReference type="SAM" id="MobiDB-lite"/>
    </source>
</evidence>
<dbReference type="RefSeq" id="XP_068365950.1">
    <property type="nucleotide sequence ID" value="XM_068499423.1"/>
</dbReference>
<keyword evidence="3" id="KW-1185">Reference proteome</keyword>
<dbReference type="VEuPathDB" id="TrichDB:TRFO_17163"/>
<feature type="region of interest" description="Disordered" evidence="1">
    <location>
        <begin position="1"/>
        <end position="82"/>
    </location>
</feature>
<dbReference type="Proteomes" id="UP000179807">
    <property type="component" value="Unassembled WGS sequence"/>
</dbReference>
<dbReference type="AlphaFoldDB" id="A0A1J4KT26"/>
<gene>
    <name evidence="2" type="ORF">TRFO_17163</name>
</gene>
<accession>A0A1J4KT26</accession>
<feature type="compositionally biased region" description="Basic and acidic residues" evidence="1">
    <location>
        <begin position="1"/>
        <end position="67"/>
    </location>
</feature>
<dbReference type="GO" id="GO:0006508">
    <property type="term" value="P:proteolysis"/>
    <property type="evidence" value="ECO:0007669"/>
    <property type="project" value="UniProtKB-KW"/>
</dbReference>
<comment type="caution">
    <text evidence="2">The sequence shown here is derived from an EMBL/GenBank/DDBJ whole genome shotgun (WGS) entry which is preliminary data.</text>
</comment>
<evidence type="ECO:0000313" key="3">
    <source>
        <dbReference type="Proteomes" id="UP000179807"/>
    </source>
</evidence>
<name>A0A1J4KT26_9EUKA</name>